<protein>
    <submittedName>
        <fullName evidence="2">Uncharacterized protein</fullName>
    </submittedName>
</protein>
<name>A0AAV7N0W7_PLEWA</name>
<dbReference type="EMBL" id="JANPWB010000013">
    <property type="protein sequence ID" value="KAJ1109057.1"/>
    <property type="molecule type" value="Genomic_DNA"/>
</dbReference>
<keyword evidence="3" id="KW-1185">Reference proteome</keyword>
<feature type="compositionally biased region" description="Basic and acidic residues" evidence="1">
    <location>
        <begin position="140"/>
        <end position="151"/>
    </location>
</feature>
<proteinExistence type="predicted"/>
<evidence type="ECO:0000313" key="3">
    <source>
        <dbReference type="Proteomes" id="UP001066276"/>
    </source>
</evidence>
<dbReference type="Proteomes" id="UP001066276">
    <property type="component" value="Chromosome 9"/>
</dbReference>
<dbReference type="AlphaFoldDB" id="A0AAV7N0W7"/>
<sequence>MGFKVQLAVMRRHSKGAVGHSSDAGGREWGDDLREVSHRSVEPATDQREGRWIRLQGEEEGAWAGGVYTSAPGLVTVNSVTGAESKADLGESGEAQLPRREEMAWSSANGLTKARDDKPCTSRWSDGASTMAGPAGSGEAPRKKMEHKLTS</sequence>
<gene>
    <name evidence="2" type="ORF">NDU88_006426</name>
</gene>
<reference evidence="2" key="1">
    <citation type="journal article" date="2022" name="bioRxiv">
        <title>Sequencing and chromosome-scale assembly of the giantPleurodeles waltlgenome.</title>
        <authorList>
            <person name="Brown T."/>
            <person name="Elewa A."/>
            <person name="Iarovenko S."/>
            <person name="Subramanian E."/>
            <person name="Araus A.J."/>
            <person name="Petzold A."/>
            <person name="Susuki M."/>
            <person name="Suzuki K.-i.T."/>
            <person name="Hayashi T."/>
            <person name="Toyoda A."/>
            <person name="Oliveira C."/>
            <person name="Osipova E."/>
            <person name="Leigh N.D."/>
            <person name="Simon A."/>
            <person name="Yun M.H."/>
        </authorList>
    </citation>
    <scope>NUCLEOTIDE SEQUENCE</scope>
    <source>
        <strain evidence="2">20211129_DDA</strain>
        <tissue evidence="2">Liver</tissue>
    </source>
</reference>
<evidence type="ECO:0000313" key="2">
    <source>
        <dbReference type="EMBL" id="KAJ1109057.1"/>
    </source>
</evidence>
<evidence type="ECO:0000256" key="1">
    <source>
        <dbReference type="SAM" id="MobiDB-lite"/>
    </source>
</evidence>
<organism evidence="2 3">
    <name type="scientific">Pleurodeles waltl</name>
    <name type="common">Iberian ribbed newt</name>
    <dbReference type="NCBI Taxonomy" id="8319"/>
    <lineage>
        <taxon>Eukaryota</taxon>
        <taxon>Metazoa</taxon>
        <taxon>Chordata</taxon>
        <taxon>Craniata</taxon>
        <taxon>Vertebrata</taxon>
        <taxon>Euteleostomi</taxon>
        <taxon>Amphibia</taxon>
        <taxon>Batrachia</taxon>
        <taxon>Caudata</taxon>
        <taxon>Salamandroidea</taxon>
        <taxon>Salamandridae</taxon>
        <taxon>Pleurodelinae</taxon>
        <taxon>Pleurodeles</taxon>
    </lineage>
</organism>
<feature type="region of interest" description="Disordered" evidence="1">
    <location>
        <begin position="83"/>
        <end position="151"/>
    </location>
</feature>
<comment type="caution">
    <text evidence="2">The sequence shown here is derived from an EMBL/GenBank/DDBJ whole genome shotgun (WGS) entry which is preliminary data.</text>
</comment>
<accession>A0AAV7N0W7</accession>